<dbReference type="GO" id="GO:0005778">
    <property type="term" value="C:peroxisomal membrane"/>
    <property type="evidence" value="ECO:0007669"/>
    <property type="project" value="UniProtKB-SubCell"/>
</dbReference>
<comment type="caution">
    <text evidence="8">The sequence shown here is derived from an EMBL/GenBank/DDBJ whole genome shotgun (WGS) entry which is preliminary data.</text>
</comment>
<feature type="transmembrane region" description="Helical" evidence="6">
    <location>
        <begin position="313"/>
        <end position="330"/>
    </location>
</feature>
<evidence type="ECO:0000256" key="3">
    <source>
        <dbReference type="ARBA" id="ARBA00022989"/>
    </source>
</evidence>
<evidence type="ECO:0000313" key="8">
    <source>
        <dbReference type="EMBL" id="CAB4254889.1"/>
    </source>
</evidence>
<evidence type="ECO:0000313" key="9">
    <source>
        <dbReference type="Proteomes" id="UP000644660"/>
    </source>
</evidence>
<dbReference type="RefSeq" id="XP_041406733.1">
    <property type="nucleotide sequence ID" value="XM_041550799.1"/>
</dbReference>
<evidence type="ECO:0000256" key="4">
    <source>
        <dbReference type="ARBA" id="ARBA00023136"/>
    </source>
</evidence>
<dbReference type="Pfam" id="PF06398">
    <property type="entry name" value="Pex24p"/>
    <property type="match status" value="1"/>
</dbReference>
<feature type="domain" description="TECPR1-like DysF" evidence="7">
    <location>
        <begin position="151"/>
        <end position="495"/>
    </location>
</feature>
<organism evidence="8 9">
    <name type="scientific">Maudiozyma barnettii</name>
    <dbReference type="NCBI Taxonomy" id="61262"/>
    <lineage>
        <taxon>Eukaryota</taxon>
        <taxon>Fungi</taxon>
        <taxon>Dikarya</taxon>
        <taxon>Ascomycota</taxon>
        <taxon>Saccharomycotina</taxon>
        <taxon>Saccharomycetes</taxon>
        <taxon>Saccharomycetales</taxon>
        <taxon>Saccharomycetaceae</taxon>
        <taxon>Maudiozyma</taxon>
    </lineage>
</organism>
<keyword evidence="3 6" id="KW-1133">Transmembrane helix</keyword>
<accession>A0A8H2ZGR8</accession>
<dbReference type="AlphaFoldDB" id="A0A8H2ZGR8"/>
<evidence type="ECO:0000256" key="1">
    <source>
        <dbReference type="ARBA" id="ARBA00004585"/>
    </source>
</evidence>
<reference evidence="8 9" key="1">
    <citation type="submission" date="2020-05" db="EMBL/GenBank/DDBJ databases">
        <authorList>
            <person name="Casaregola S."/>
            <person name="Devillers H."/>
            <person name="Grondin C."/>
        </authorList>
    </citation>
    <scope>NUCLEOTIDE SEQUENCE [LARGE SCALE GENOMIC DNA]</scope>
    <source>
        <strain evidence="8 9">CLIB 1767</strain>
    </source>
</reference>
<sequence length="502" mass="57760">MKEYFRLKYIELLDSMLNAEELLAAFKDIDSANDETSMVDDDIEENSNSNKSVWNKELLTKMASSLVNVSLTKLKNQQQQQPGEDDDDDADADFLAMEELQHYIDKTAINLKSAGEKPFVALFLDKLISRLVPEPLPAREHILPDVVDQQISVALLASNVHKLSEKMENVFEFQDTIVRVLTWRQPSQMILILLLFTKICYNPMYLILLPLLYLSLGVIVKQYNTKYSEGTHSRQSHRGKIGKSLFNDLFKNDPSYNTNGNDSNTTPQEITHGMQVVLNLRDFQNLTTSQLHMMDTFSHFLNETAAFKDERTTTLLVVGLLFSCIAFKALSPFINWSLLCSGTMWIGAIMTHPKLLPRLKQLCSSHSQVKQKQKQEESSTSVMKYDVILDQQPSARYVEIFEIYRQGLIPTTWKFFIYSTSLFNLTDEYRRAQTPPPGVKDLSQVQAPDQWLFDPNSKWEIDNNIGDWASDRNLDLSLDKEFLVDSAFKRRRLTRRVLKKLS</sequence>
<dbReference type="GeneID" id="64857909"/>
<evidence type="ECO:0000256" key="2">
    <source>
        <dbReference type="ARBA" id="ARBA00022692"/>
    </source>
</evidence>
<keyword evidence="5" id="KW-0576">Peroxisome</keyword>
<keyword evidence="9" id="KW-1185">Reference proteome</keyword>
<dbReference type="EMBL" id="CAEFZW010000005">
    <property type="protein sequence ID" value="CAB4254889.1"/>
    <property type="molecule type" value="Genomic_DNA"/>
</dbReference>
<dbReference type="OrthoDB" id="74314at2759"/>
<dbReference type="PANTHER" id="PTHR28304">
    <property type="entry name" value="PEROXISOMAL MEMBRANE PROTEIN PEX29"/>
    <property type="match status" value="1"/>
</dbReference>
<evidence type="ECO:0000256" key="6">
    <source>
        <dbReference type="SAM" id="Phobius"/>
    </source>
</evidence>
<dbReference type="PANTHER" id="PTHR28304:SF1">
    <property type="entry name" value="PEROXISOMAL MEMBRANE PROTEIN PEX28"/>
    <property type="match status" value="1"/>
</dbReference>
<dbReference type="InterPro" id="IPR052816">
    <property type="entry name" value="Peroxisomal_Membrane_PEX28-32"/>
</dbReference>
<comment type="subcellular location">
    <subcellularLocation>
        <location evidence="1">Peroxisome membrane</location>
        <topology evidence="1">Multi-pass membrane protein</topology>
    </subcellularLocation>
</comment>
<feature type="transmembrane region" description="Helical" evidence="6">
    <location>
        <begin position="189"/>
        <end position="216"/>
    </location>
</feature>
<keyword evidence="4 6" id="KW-0472">Membrane</keyword>
<proteinExistence type="predicted"/>
<dbReference type="Proteomes" id="UP000644660">
    <property type="component" value="Unassembled WGS sequence"/>
</dbReference>
<name>A0A8H2ZGR8_9SACH</name>
<evidence type="ECO:0000259" key="7">
    <source>
        <dbReference type="Pfam" id="PF06398"/>
    </source>
</evidence>
<gene>
    <name evidence="8" type="ORF">KABA2_05S03498</name>
</gene>
<keyword evidence="2 6" id="KW-0812">Transmembrane</keyword>
<dbReference type="InterPro" id="IPR010482">
    <property type="entry name" value="TECPR1-like_DysF"/>
</dbReference>
<evidence type="ECO:0000256" key="5">
    <source>
        <dbReference type="ARBA" id="ARBA00023140"/>
    </source>
</evidence>
<protein>
    <submittedName>
        <fullName evidence="8">Similar to Saccharomyces cerevisiae YHR150W PEX28 Peroxisomal integral membrane peroxin, involved in the regulation of peroxisomal size, number and distribution</fullName>
    </submittedName>
</protein>
<dbReference type="GO" id="GO:0007031">
    <property type="term" value="P:peroxisome organization"/>
    <property type="evidence" value="ECO:0007669"/>
    <property type="project" value="TreeGrafter"/>
</dbReference>